<comment type="caution">
    <text evidence="7">The sequence shown here is derived from an EMBL/GenBank/DDBJ whole genome shotgun (WGS) entry which is preliminary data.</text>
</comment>
<evidence type="ECO:0000259" key="6">
    <source>
        <dbReference type="PROSITE" id="PS50865"/>
    </source>
</evidence>
<dbReference type="InterPro" id="IPR002893">
    <property type="entry name" value="Znf_MYND"/>
</dbReference>
<gene>
    <name evidence="7" type="ORF">C8F04DRAFT_1123550</name>
</gene>
<dbReference type="EMBL" id="JARJCM010000130">
    <property type="protein sequence ID" value="KAJ7027002.1"/>
    <property type="molecule type" value="Genomic_DNA"/>
</dbReference>
<dbReference type="PROSITE" id="PS50865">
    <property type="entry name" value="ZF_MYND_2"/>
    <property type="match status" value="1"/>
</dbReference>
<evidence type="ECO:0000256" key="1">
    <source>
        <dbReference type="ARBA" id="ARBA00022723"/>
    </source>
</evidence>
<feature type="domain" description="MYND-type" evidence="6">
    <location>
        <begin position="34"/>
        <end position="76"/>
    </location>
</feature>
<accession>A0AAD6SH01</accession>
<evidence type="ECO:0000256" key="3">
    <source>
        <dbReference type="ARBA" id="ARBA00022833"/>
    </source>
</evidence>
<dbReference type="Pfam" id="PF01753">
    <property type="entry name" value="zf-MYND"/>
    <property type="match status" value="1"/>
</dbReference>
<protein>
    <recommendedName>
        <fullName evidence="6">MYND-type domain-containing protein</fullName>
    </recommendedName>
</protein>
<evidence type="ECO:0000313" key="8">
    <source>
        <dbReference type="Proteomes" id="UP001218188"/>
    </source>
</evidence>
<sequence length="271" mass="31098">MPGHGQKSAAKKSSMRRREQTDGTGDKAYEEAPVRYCSRDQCFNHRNLKECGRCRCAYYCSVECQRSSWQKHKPECDHNSQGILPDGEPLIRRNLRNWSVRFDASLLNACICGLRLKSEWERLDEGGIVVFLEPRRHTNQGSRWRILNVGAFLTPAIMNMLTLLGDDYLEQYRDHVFPHHELERKRLQKSSGGMADYAKVILIARNGGPEALEGEEEIEVRFKPVNVWRRLAAVHPLAQYDGDWCQDLKDQVNNDHPMKHGGSALLVPTVQ</sequence>
<evidence type="ECO:0000313" key="7">
    <source>
        <dbReference type="EMBL" id="KAJ7027002.1"/>
    </source>
</evidence>
<evidence type="ECO:0000256" key="2">
    <source>
        <dbReference type="ARBA" id="ARBA00022771"/>
    </source>
</evidence>
<dbReference type="PROSITE" id="PS01360">
    <property type="entry name" value="ZF_MYND_1"/>
    <property type="match status" value="1"/>
</dbReference>
<keyword evidence="2 4" id="KW-0863">Zinc-finger</keyword>
<evidence type="ECO:0000256" key="5">
    <source>
        <dbReference type="SAM" id="MobiDB-lite"/>
    </source>
</evidence>
<feature type="compositionally biased region" description="Basic and acidic residues" evidence="5">
    <location>
        <begin position="16"/>
        <end position="25"/>
    </location>
</feature>
<dbReference type="SUPFAM" id="SSF144232">
    <property type="entry name" value="HIT/MYND zinc finger-like"/>
    <property type="match status" value="1"/>
</dbReference>
<feature type="region of interest" description="Disordered" evidence="5">
    <location>
        <begin position="1"/>
        <end position="25"/>
    </location>
</feature>
<evidence type="ECO:0000256" key="4">
    <source>
        <dbReference type="PROSITE-ProRule" id="PRU00134"/>
    </source>
</evidence>
<keyword evidence="8" id="KW-1185">Reference proteome</keyword>
<name>A0AAD6SH01_9AGAR</name>
<dbReference type="GO" id="GO:0008270">
    <property type="term" value="F:zinc ion binding"/>
    <property type="evidence" value="ECO:0007669"/>
    <property type="project" value="UniProtKB-KW"/>
</dbReference>
<dbReference type="Gene3D" id="1.10.220.160">
    <property type="match status" value="1"/>
</dbReference>
<dbReference type="Proteomes" id="UP001218188">
    <property type="component" value="Unassembled WGS sequence"/>
</dbReference>
<keyword evidence="3" id="KW-0862">Zinc</keyword>
<organism evidence="7 8">
    <name type="scientific">Mycena alexandri</name>
    <dbReference type="NCBI Taxonomy" id="1745969"/>
    <lineage>
        <taxon>Eukaryota</taxon>
        <taxon>Fungi</taxon>
        <taxon>Dikarya</taxon>
        <taxon>Basidiomycota</taxon>
        <taxon>Agaricomycotina</taxon>
        <taxon>Agaricomycetes</taxon>
        <taxon>Agaricomycetidae</taxon>
        <taxon>Agaricales</taxon>
        <taxon>Marasmiineae</taxon>
        <taxon>Mycenaceae</taxon>
        <taxon>Mycena</taxon>
    </lineage>
</organism>
<dbReference type="Gene3D" id="6.10.140.2220">
    <property type="match status" value="1"/>
</dbReference>
<reference evidence="7" key="1">
    <citation type="submission" date="2023-03" db="EMBL/GenBank/DDBJ databases">
        <title>Massive genome expansion in bonnet fungi (Mycena s.s.) driven by repeated elements and novel gene families across ecological guilds.</title>
        <authorList>
            <consortium name="Lawrence Berkeley National Laboratory"/>
            <person name="Harder C.B."/>
            <person name="Miyauchi S."/>
            <person name="Viragh M."/>
            <person name="Kuo A."/>
            <person name="Thoen E."/>
            <person name="Andreopoulos B."/>
            <person name="Lu D."/>
            <person name="Skrede I."/>
            <person name="Drula E."/>
            <person name="Henrissat B."/>
            <person name="Morin E."/>
            <person name="Kohler A."/>
            <person name="Barry K."/>
            <person name="LaButti K."/>
            <person name="Morin E."/>
            <person name="Salamov A."/>
            <person name="Lipzen A."/>
            <person name="Mereny Z."/>
            <person name="Hegedus B."/>
            <person name="Baldrian P."/>
            <person name="Stursova M."/>
            <person name="Weitz H."/>
            <person name="Taylor A."/>
            <person name="Grigoriev I.V."/>
            <person name="Nagy L.G."/>
            <person name="Martin F."/>
            <person name="Kauserud H."/>
        </authorList>
    </citation>
    <scope>NUCLEOTIDE SEQUENCE</scope>
    <source>
        <strain evidence="7">CBHHK200</strain>
    </source>
</reference>
<keyword evidence="1" id="KW-0479">Metal-binding</keyword>
<dbReference type="AlphaFoldDB" id="A0AAD6SH01"/>
<proteinExistence type="predicted"/>